<dbReference type="Proteomes" id="UP000696485">
    <property type="component" value="Unassembled WGS sequence"/>
</dbReference>
<keyword evidence="3" id="KW-1185">Reference proteome</keyword>
<dbReference type="Pfam" id="PF12937">
    <property type="entry name" value="F-box-like"/>
    <property type="match status" value="1"/>
</dbReference>
<evidence type="ECO:0000259" key="1">
    <source>
        <dbReference type="PROSITE" id="PS50181"/>
    </source>
</evidence>
<dbReference type="AlphaFoldDB" id="A0A9P5VME8"/>
<dbReference type="CDD" id="cd09917">
    <property type="entry name" value="F-box_SF"/>
    <property type="match status" value="1"/>
</dbReference>
<accession>A0A9P5VME8</accession>
<organism evidence="2 3">
    <name type="scientific">Podila minutissima</name>
    <dbReference type="NCBI Taxonomy" id="64525"/>
    <lineage>
        <taxon>Eukaryota</taxon>
        <taxon>Fungi</taxon>
        <taxon>Fungi incertae sedis</taxon>
        <taxon>Mucoromycota</taxon>
        <taxon>Mortierellomycotina</taxon>
        <taxon>Mortierellomycetes</taxon>
        <taxon>Mortierellales</taxon>
        <taxon>Mortierellaceae</taxon>
        <taxon>Podila</taxon>
    </lineage>
</organism>
<evidence type="ECO:0000313" key="2">
    <source>
        <dbReference type="EMBL" id="KAF9332247.1"/>
    </source>
</evidence>
<dbReference type="InterPro" id="IPR001810">
    <property type="entry name" value="F-box_dom"/>
</dbReference>
<gene>
    <name evidence="2" type="ORF">BG006_004901</name>
</gene>
<feature type="non-terminal residue" evidence="2">
    <location>
        <position position="122"/>
    </location>
</feature>
<dbReference type="PROSITE" id="PS50181">
    <property type="entry name" value="FBOX"/>
    <property type="match status" value="1"/>
</dbReference>
<reference evidence="2" key="1">
    <citation type="journal article" date="2020" name="Fungal Divers.">
        <title>Resolving the Mortierellaceae phylogeny through synthesis of multi-gene phylogenetics and phylogenomics.</title>
        <authorList>
            <person name="Vandepol N."/>
            <person name="Liber J."/>
            <person name="Desiro A."/>
            <person name="Na H."/>
            <person name="Kennedy M."/>
            <person name="Barry K."/>
            <person name="Grigoriev I.V."/>
            <person name="Miller A.N."/>
            <person name="O'Donnell K."/>
            <person name="Stajich J.E."/>
            <person name="Bonito G."/>
        </authorList>
    </citation>
    <scope>NUCLEOTIDE SEQUENCE</scope>
    <source>
        <strain evidence="2">NVP1</strain>
    </source>
</reference>
<name>A0A9P5VME8_9FUNG</name>
<dbReference type="EMBL" id="JAAAUY010000272">
    <property type="protein sequence ID" value="KAF9332247.1"/>
    <property type="molecule type" value="Genomic_DNA"/>
</dbReference>
<protein>
    <recommendedName>
        <fullName evidence="1">F-box domain-containing protein</fullName>
    </recommendedName>
</protein>
<sequence>MAPPVNTKVVIGHSPLVTSLFDRLPIEVQEQIFSRLPQRDLRQCVSLVNMQWHTVSRRHLRRIARWKTINTRSPNNSHITAHTLAQDLLLYQIQTGLVSTLTCNFFFDSTLETELLWDFADL</sequence>
<dbReference type="SMART" id="SM00256">
    <property type="entry name" value="FBOX"/>
    <property type="match status" value="1"/>
</dbReference>
<feature type="domain" description="F-box" evidence="1">
    <location>
        <begin position="18"/>
        <end position="69"/>
    </location>
</feature>
<comment type="caution">
    <text evidence="2">The sequence shown here is derived from an EMBL/GenBank/DDBJ whole genome shotgun (WGS) entry which is preliminary data.</text>
</comment>
<dbReference type="Gene3D" id="1.20.1280.50">
    <property type="match status" value="1"/>
</dbReference>
<dbReference type="InterPro" id="IPR036047">
    <property type="entry name" value="F-box-like_dom_sf"/>
</dbReference>
<proteinExistence type="predicted"/>
<evidence type="ECO:0000313" key="3">
    <source>
        <dbReference type="Proteomes" id="UP000696485"/>
    </source>
</evidence>
<dbReference type="SUPFAM" id="SSF81383">
    <property type="entry name" value="F-box domain"/>
    <property type="match status" value="1"/>
</dbReference>